<protein>
    <recommendedName>
        <fullName evidence="6">Enoyl reductase (ER) domain-containing protein</fullName>
    </recommendedName>
</protein>
<dbReference type="Gene3D" id="3.90.180.10">
    <property type="entry name" value="Medium-chain alcohol dehydrogenases, catalytic domain"/>
    <property type="match status" value="1"/>
</dbReference>
<keyword evidence="3" id="KW-0809">Transit peptide</keyword>
<dbReference type="InterPro" id="IPR013154">
    <property type="entry name" value="ADH-like_N"/>
</dbReference>
<comment type="subcellular location">
    <subcellularLocation>
        <location evidence="1">Mitochondrion</location>
    </subcellularLocation>
</comment>
<dbReference type="PANTHER" id="PTHR11695:SF294">
    <property type="entry name" value="RETICULON-4-INTERACTING PROTEIN 1, MITOCHONDRIAL"/>
    <property type="match status" value="1"/>
</dbReference>
<comment type="similarity">
    <text evidence="2">Belongs to the zinc-containing alcohol dehydrogenase family. Quinone oxidoreductase subfamily.</text>
</comment>
<dbReference type="SUPFAM" id="SSF50129">
    <property type="entry name" value="GroES-like"/>
    <property type="match status" value="1"/>
</dbReference>
<dbReference type="InterPro" id="IPR020843">
    <property type="entry name" value="ER"/>
</dbReference>
<dbReference type="Proteomes" id="UP001642540">
    <property type="component" value="Unassembled WGS sequence"/>
</dbReference>
<dbReference type="SUPFAM" id="SSF51735">
    <property type="entry name" value="NAD(P)-binding Rossmann-fold domains"/>
    <property type="match status" value="1"/>
</dbReference>
<dbReference type="Pfam" id="PF08240">
    <property type="entry name" value="ADH_N"/>
    <property type="match status" value="1"/>
</dbReference>
<gene>
    <name evidence="7" type="ORF">ODALV1_LOCUS7704</name>
</gene>
<dbReference type="InterPro" id="IPR011032">
    <property type="entry name" value="GroES-like_sf"/>
</dbReference>
<evidence type="ECO:0000256" key="1">
    <source>
        <dbReference type="ARBA" id="ARBA00004173"/>
    </source>
</evidence>
<dbReference type="InterPro" id="IPR036291">
    <property type="entry name" value="NAD(P)-bd_dom_sf"/>
</dbReference>
<dbReference type="Pfam" id="PF13602">
    <property type="entry name" value="ADH_zinc_N_2"/>
    <property type="match status" value="1"/>
</dbReference>
<evidence type="ECO:0000313" key="7">
    <source>
        <dbReference type="EMBL" id="CAL8090621.1"/>
    </source>
</evidence>
<keyword evidence="4" id="KW-0560">Oxidoreductase</keyword>
<evidence type="ECO:0000256" key="5">
    <source>
        <dbReference type="ARBA" id="ARBA00023128"/>
    </source>
</evidence>
<keyword evidence="8" id="KW-1185">Reference proteome</keyword>
<evidence type="ECO:0000256" key="4">
    <source>
        <dbReference type="ARBA" id="ARBA00023002"/>
    </source>
</evidence>
<proteinExistence type="inferred from homology"/>
<comment type="caution">
    <text evidence="7">The sequence shown here is derived from an EMBL/GenBank/DDBJ whole genome shotgun (WGS) entry which is preliminary data.</text>
</comment>
<evidence type="ECO:0000256" key="3">
    <source>
        <dbReference type="ARBA" id="ARBA00022946"/>
    </source>
</evidence>
<accession>A0ABP1Q7D3</accession>
<dbReference type="InterPro" id="IPR050700">
    <property type="entry name" value="YIM1/Zinc_Alcohol_DH_Fams"/>
</dbReference>
<dbReference type="CDD" id="cd08248">
    <property type="entry name" value="RTN4I1"/>
    <property type="match status" value="1"/>
</dbReference>
<dbReference type="PANTHER" id="PTHR11695">
    <property type="entry name" value="ALCOHOL DEHYDROGENASE RELATED"/>
    <property type="match status" value="1"/>
</dbReference>
<dbReference type="InterPro" id="IPR037397">
    <property type="entry name" value="RTN4IP1"/>
</dbReference>
<feature type="domain" description="Enoyl reductase (ER)" evidence="6">
    <location>
        <begin position="72"/>
        <end position="438"/>
    </location>
</feature>
<evidence type="ECO:0000256" key="2">
    <source>
        <dbReference type="ARBA" id="ARBA00010371"/>
    </source>
</evidence>
<evidence type="ECO:0000259" key="6">
    <source>
        <dbReference type="SMART" id="SM00829"/>
    </source>
</evidence>
<dbReference type="Gene3D" id="3.40.50.720">
    <property type="entry name" value="NAD(P)-binding Rossmann-like Domain"/>
    <property type="match status" value="1"/>
</dbReference>
<dbReference type="SMART" id="SM00829">
    <property type="entry name" value="PKS_ER"/>
    <property type="match status" value="1"/>
</dbReference>
<evidence type="ECO:0000313" key="8">
    <source>
        <dbReference type="Proteomes" id="UP001642540"/>
    </source>
</evidence>
<organism evidence="7 8">
    <name type="scientific">Orchesella dallaii</name>
    <dbReference type="NCBI Taxonomy" id="48710"/>
    <lineage>
        <taxon>Eukaryota</taxon>
        <taxon>Metazoa</taxon>
        <taxon>Ecdysozoa</taxon>
        <taxon>Arthropoda</taxon>
        <taxon>Hexapoda</taxon>
        <taxon>Collembola</taxon>
        <taxon>Entomobryomorpha</taxon>
        <taxon>Entomobryoidea</taxon>
        <taxon>Orchesellidae</taxon>
        <taxon>Orchesellinae</taxon>
        <taxon>Orchesella</taxon>
    </lineage>
</organism>
<keyword evidence="5" id="KW-0496">Mitochondrion</keyword>
<sequence length="441" mass="47446">MKAFVKLANSATKTRCVSSKLQLWDYRFINSNAGAGGASSVGSDSADGVGGNFDYPRGTEETMKSWQIHSYGGPSELQLTTSSRIPLINKPDEVLVKVHAASVNPIDLAMTKGYGAETINILRDLCPSASLSTAMDIPLKIKNHLMAPIAGKKSIIEFPLTLGRDFAGVVTKIGHGVKSDIRVGDEVYGVVGIQKQGSHAEYVVVSSDTIRRKPKNLSFVEAASIPYVGLTSWSAIRVTGGYCNVAQKKFLVLGGSGGIGTFAIQYLKSQSASVVTTCSTDAVPLVASMGPDSVIDYMDVNTNSQIQSFAPYDCILHLSGPNTLEKSMQLVRHLKPVTGQFITLSPPFLGNVDKYGIFGGTAKNLGDLVMSNLKSWTDGKVVTKWAFFIPAGDPLQNFADLIEKQRINPVIQSVYKFSEIPDAYRKLEEGHSRGKVVVDLS</sequence>
<name>A0ABP1Q7D3_9HEXA</name>
<dbReference type="EMBL" id="CAXLJM020000024">
    <property type="protein sequence ID" value="CAL8090621.1"/>
    <property type="molecule type" value="Genomic_DNA"/>
</dbReference>
<reference evidence="7 8" key="1">
    <citation type="submission" date="2024-08" db="EMBL/GenBank/DDBJ databases">
        <authorList>
            <person name="Cucini C."/>
            <person name="Frati F."/>
        </authorList>
    </citation>
    <scope>NUCLEOTIDE SEQUENCE [LARGE SCALE GENOMIC DNA]</scope>
</reference>